<evidence type="ECO:0000313" key="2">
    <source>
        <dbReference type="Proteomes" id="UP000624419"/>
    </source>
</evidence>
<proteinExistence type="predicted"/>
<organism evidence="1 2">
    <name type="scientific">Salinimonas profundi</name>
    <dbReference type="NCBI Taxonomy" id="2729140"/>
    <lineage>
        <taxon>Bacteria</taxon>
        <taxon>Pseudomonadati</taxon>
        <taxon>Pseudomonadota</taxon>
        <taxon>Gammaproteobacteria</taxon>
        <taxon>Alteromonadales</taxon>
        <taxon>Alteromonadaceae</taxon>
        <taxon>Alteromonas/Salinimonas group</taxon>
        <taxon>Salinimonas</taxon>
    </lineage>
</organism>
<dbReference type="RefSeq" id="WP_191022795.1">
    <property type="nucleotide sequence ID" value="NZ_JABBXD010000002.1"/>
</dbReference>
<evidence type="ECO:0000313" key="1">
    <source>
        <dbReference type="EMBL" id="MBD3585074.1"/>
    </source>
</evidence>
<comment type="caution">
    <text evidence="1">The sequence shown here is derived from an EMBL/GenBank/DDBJ whole genome shotgun (WGS) entry which is preliminary data.</text>
</comment>
<dbReference type="Proteomes" id="UP000624419">
    <property type="component" value="Unassembled WGS sequence"/>
</dbReference>
<reference evidence="1 2" key="1">
    <citation type="submission" date="2020-04" db="EMBL/GenBank/DDBJ databases">
        <title>Salinimonas sp. HHU 13199.</title>
        <authorList>
            <person name="Cui X."/>
            <person name="Zhang D."/>
        </authorList>
    </citation>
    <scope>NUCLEOTIDE SEQUENCE [LARGE SCALE GENOMIC DNA]</scope>
    <source>
        <strain evidence="1 2">HHU 13199</strain>
    </source>
</reference>
<dbReference type="EMBL" id="JABBXD010000002">
    <property type="protein sequence ID" value="MBD3585074.1"/>
    <property type="molecule type" value="Genomic_DNA"/>
</dbReference>
<name>A0ABR8LFN7_9ALTE</name>
<sequence>MNLNLHVSDQATGSGLMDGLSVFCYQQRLDVKEVLKFEKNTSVTARLSDESLIQCTVFSAGIIDIQRTTSTRQLSYRLTKNCFTWSSALIAHDTISAE</sequence>
<accession>A0ABR8LFN7</accession>
<keyword evidence="2" id="KW-1185">Reference proteome</keyword>
<protein>
    <submittedName>
        <fullName evidence="1">Uncharacterized protein</fullName>
    </submittedName>
</protein>
<gene>
    <name evidence="1" type="ORF">HHX48_04895</name>
</gene>